<organism evidence="2 3">
    <name type="scientific">Coemansia reversa (strain ATCC 12441 / NRRL 1564)</name>
    <dbReference type="NCBI Taxonomy" id="763665"/>
    <lineage>
        <taxon>Eukaryota</taxon>
        <taxon>Fungi</taxon>
        <taxon>Fungi incertae sedis</taxon>
        <taxon>Zoopagomycota</taxon>
        <taxon>Kickxellomycotina</taxon>
        <taxon>Kickxellomycetes</taxon>
        <taxon>Kickxellales</taxon>
        <taxon>Kickxellaceae</taxon>
        <taxon>Coemansia</taxon>
    </lineage>
</organism>
<gene>
    <name evidence="2" type="ORF">COEREDRAFT_90711</name>
</gene>
<evidence type="ECO:0000313" key="2">
    <source>
        <dbReference type="EMBL" id="PIA19407.1"/>
    </source>
</evidence>
<feature type="chain" id="PRO_5013969168" description="Secreted protein" evidence="1">
    <location>
        <begin position="25"/>
        <end position="89"/>
    </location>
</feature>
<protein>
    <recommendedName>
        <fullName evidence="4">Secreted protein</fullName>
    </recommendedName>
</protein>
<feature type="signal peptide" evidence="1">
    <location>
        <begin position="1"/>
        <end position="24"/>
    </location>
</feature>
<dbReference type="EMBL" id="KZ303487">
    <property type="protein sequence ID" value="PIA19407.1"/>
    <property type="molecule type" value="Genomic_DNA"/>
</dbReference>
<sequence length="89" mass="9627">MFGGRAAWLAGCAALLAAWAASRAATHARVSLAHIKLQQPLHRLSNVGARHASTLQPSVAWLTTRHAYGHHNSSAGHHACREHHSKWQA</sequence>
<evidence type="ECO:0008006" key="4">
    <source>
        <dbReference type="Google" id="ProtNLM"/>
    </source>
</evidence>
<dbReference type="AlphaFoldDB" id="A0A2G5BKW6"/>
<proteinExistence type="predicted"/>
<reference evidence="2 3" key="1">
    <citation type="journal article" date="2015" name="Genome Biol. Evol.">
        <title>Phylogenomic analyses indicate that early fungi evolved digesting cell walls of algal ancestors of land plants.</title>
        <authorList>
            <person name="Chang Y."/>
            <person name="Wang S."/>
            <person name="Sekimoto S."/>
            <person name="Aerts A.L."/>
            <person name="Choi C."/>
            <person name="Clum A."/>
            <person name="LaButti K.M."/>
            <person name="Lindquist E.A."/>
            <person name="Yee Ngan C."/>
            <person name="Ohm R.A."/>
            <person name="Salamov A.A."/>
            <person name="Grigoriev I.V."/>
            <person name="Spatafora J.W."/>
            <person name="Berbee M.L."/>
        </authorList>
    </citation>
    <scope>NUCLEOTIDE SEQUENCE [LARGE SCALE GENOMIC DNA]</scope>
    <source>
        <strain evidence="2 3">NRRL 1564</strain>
    </source>
</reference>
<keyword evidence="1" id="KW-0732">Signal</keyword>
<evidence type="ECO:0000313" key="3">
    <source>
        <dbReference type="Proteomes" id="UP000242474"/>
    </source>
</evidence>
<name>A0A2G5BKW6_COERN</name>
<dbReference type="Proteomes" id="UP000242474">
    <property type="component" value="Unassembled WGS sequence"/>
</dbReference>
<evidence type="ECO:0000256" key="1">
    <source>
        <dbReference type="SAM" id="SignalP"/>
    </source>
</evidence>
<keyword evidence="3" id="KW-1185">Reference proteome</keyword>
<accession>A0A2G5BKW6</accession>